<dbReference type="Gene3D" id="1.10.150.170">
    <property type="entry name" value="Putative methyltransferase TM0872, insert domain"/>
    <property type="match status" value="1"/>
</dbReference>
<dbReference type="EC" id="2.1.1.199" evidence="6"/>
<evidence type="ECO:0000256" key="5">
    <source>
        <dbReference type="ARBA" id="ARBA00022691"/>
    </source>
</evidence>
<feature type="binding site" evidence="6">
    <location>
        <position position="125"/>
    </location>
    <ligand>
        <name>S-adenosyl-L-methionine</name>
        <dbReference type="ChEBI" id="CHEBI:59789"/>
    </ligand>
</feature>
<dbReference type="Pfam" id="PF01795">
    <property type="entry name" value="Methyltransf_5"/>
    <property type="match status" value="1"/>
</dbReference>
<feature type="binding site" evidence="6">
    <location>
        <position position="75"/>
    </location>
    <ligand>
        <name>S-adenosyl-L-methionine</name>
        <dbReference type="ChEBI" id="CHEBI:59789"/>
    </ligand>
</feature>
<dbReference type="STRING" id="1121455.SAMN02745728_00993"/>
<dbReference type="Gene3D" id="3.40.50.150">
    <property type="entry name" value="Vaccinia Virus protein VP39"/>
    <property type="match status" value="1"/>
</dbReference>
<keyword evidence="5 6" id="KW-0949">S-adenosyl-L-methionine</keyword>
<evidence type="ECO:0000313" key="8">
    <source>
        <dbReference type="Proteomes" id="UP000186469"/>
    </source>
</evidence>
<dbReference type="GO" id="GO:0071424">
    <property type="term" value="F:rRNA (cytosine-N4-)-methyltransferase activity"/>
    <property type="evidence" value="ECO:0007669"/>
    <property type="project" value="UniProtKB-UniRule"/>
</dbReference>
<keyword evidence="3 6" id="KW-0489">Methyltransferase</keyword>
<dbReference type="PIRSF" id="PIRSF004486">
    <property type="entry name" value="MraW"/>
    <property type="match status" value="1"/>
</dbReference>
<dbReference type="NCBIfam" id="TIGR00006">
    <property type="entry name" value="16S rRNA (cytosine(1402)-N(4))-methyltransferase RsmH"/>
    <property type="match status" value="1"/>
</dbReference>
<evidence type="ECO:0000256" key="3">
    <source>
        <dbReference type="ARBA" id="ARBA00022603"/>
    </source>
</evidence>
<comment type="similarity">
    <text evidence="1 6">Belongs to the methyltransferase superfamily. RsmH family.</text>
</comment>
<dbReference type="Proteomes" id="UP000186469">
    <property type="component" value="Unassembled WGS sequence"/>
</dbReference>
<dbReference type="PANTHER" id="PTHR11265:SF0">
    <property type="entry name" value="12S RRNA N4-METHYLCYTIDINE METHYLTRANSFERASE"/>
    <property type="match status" value="1"/>
</dbReference>
<protein>
    <recommendedName>
        <fullName evidence="6">Ribosomal RNA small subunit methyltransferase H</fullName>
        <ecNumber evidence="6">2.1.1.199</ecNumber>
    </recommendedName>
    <alternativeName>
        <fullName evidence="6">16S rRNA m(4)C1402 methyltransferase</fullName>
    </alternativeName>
    <alternativeName>
        <fullName evidence="6">rRNA (cytosine-N(4)-)-methyltransferase RsmH</fullName>
    </alternativeName>
</protein>
<dbReference type="EMBL" id="FRDI01000004">
    <property type="protein sequence ID" value="SHN59301.1"/>
    <property type="molecule type" value="Genomic_DNA"/>
</dbReference>
<keyword evidence="2 6" id="KW-0698">rRNA processing</keyword>
<keyword evidence="8" id="KW-1185">Reference proteome</keyword>
<reference evidence="7 8" key="1">
    <citation type="submission" date="2016-12" db="EMBL/GenBank/DDBJ databases">
        <authorList>
            <person name="Song W.-J."/>
            <person name="Kurnit D.M."/>
        </authorList>
    </citation>
    <scope>NUCLEOTIDE SEQUENCE [LARGE SCALE GENOMIC DNA]</scope>
    <source>
        <strain evidence="7 8">DSM 11393</strain>
    </source>
</reference>
<organism evidence="7 8">
    <name type="scientific">Desulfovibrio litoralis DSM 11393</name>
    <dbReference type="NCBI Taxonomy" id="1121455"/>
    <lineage>
        <taxon>Bacteria</taxon>
        <taxon>Pseudomonadati</taxon>
        <taxon>Thermodesulfobacteriota</taxon>
        <taxon>Desulfovibrionia</taxon>
        <taxon>Desulfovibrionales</taxon>
        <taxon>Desulfovibrionaceae</taxon>
        <taxon>Desulfovibrio</taxon>
    </lineage>
</organism>
<dbReference type="InterPro" id="IPR029063">
    <property type="entry name" value="SAM-dependent_MTases_sf"/>
</dbReference>
<name>A0A1M7SLE1_9BACT</name>
<keyword evidence="4 6" id="KW-0808">Transferase</keyword>
<feature type="binding site" evidence="6">
    <location>
        <begin position="51"/>
        <end position="53"/>
    </location>
    <ligand>
        <name>S-adenosyl-L-methionine</name>
        <dbReference type="ChEBI" id="CHEBI:59789"/>
    </ligand>
</feature>
<evidence type="ECO:0000313" key="7">
    <source>
        <dbReference type="EMBL" id="SHN59301.1"/>
    </source>
</evidence>
<keyword evidence="6" id="KW-0963">Cytoplasm</keyword>
<feature type="binding site" evidence="6">
    <location>
        <position position="132"/>
    </location>
    <ligand>
        <name>S-adenosyl-L-methionine</name>
        <dbReference type="ChEBI" id="CHEBI:59789"/>
    </ligand>
</feature>
<accession>A0A1M7SLE1</accession>
<dbReference type="SUPFAM" id="SSF53335">
    <property type="entry name" value="S-adenosyl-L-methionine-dependent methyltransferases"/>
    <property type="match status" value="1"/>
</dbReference>
<dbReference type="RefSeq" id="WP_245790986.1">
    <property type="nucleotide sequence ID" value="NZ_FRDI01000004.1"/>
</dbReference>
<sequence>MAFQNTQEKQQENMNRGAYTPKHISILLSECIDALALKDNALYLDATLGLGGHSEGILQKAQAMGLKNFKLLGFDRDPDALAFATKRLAPFGEAFQAVQSCFSNVDAVLSELGYSGACLDGVLADLGVSSMQLDFAERGFSFLHDAPLDMRMSKAGRSAKNVVNESEESELQKIIAEFGEDPLAGRIAKAIVQARFKKSIETTLELAQIVFDAYPAKWRFTARNHPATRTFQALRIFVNEELFELNKFLSTIVTRLKPGARLALISFHSLEDRIVKHFFKEEAKACVCPPAFPICRCNKKVTLKIISSKPILPSKDEIVFNSRSASAKLRVAEKI</sequence>
<dbReference type="InterPro" id="IPR023397">
    <property type="entry name" value="SAM-dep_MeTrfase_MraW_recog"/>
</dbReference>
<comment type="catalytic activity">
    <reaction evidence="6">
        <text>cytidine(1402) in 16S rRNA + S-adenosyl-L-methionine = N(4)-methylcytidine(1402) in 16S rRNA + S-adenosyl-L-homocysteine + H(+)</text>
        <dbReference type="Rhea" id="RHEA:42928"/>
        <dbReference type="Rhea" id="RHEA-COMP:10286"/>
        <dbReference type="Rhea" id="RHEA-COMP:10287"/>
        <dbReference type="ChEBI" id="CHEBI:15378"/>
        <dbReference type="ChEBI" id="CHEBI:57856"/>
        <dbReference type="ChEBI" id="CHEBI:59789"/>
        <dbReference type="ChEBI" id="CHEBI:74506"/>
        <dbReference type="ChEBI" id="CHEBI:82748"/>
        <dbReference type="EC" id="2.1.1.199"/>
    </reaction>
</comment>
<dbReference type="AlphaFoldDB" id="A0A1M7SLE1"/>
<comment type="function">
    <text evidence="6">Specifically methylates the N4 position of cytidine in position 1402 (C1402) of 16S rRNA.</text>
</comment>
<dbReference type="HAMAP" id="MF_01007">
    <property type="entry name" value="16SrRNA_methyltr_H"/>
    <property type="match status" value="1"/>
</dbReference>
<comment type="subcellular location">
    <subcellularLocation>
        <location evidence="6">Cytoplasm</location>
    </subcellularLocation>
</comment>
<dbReference type="InterPro" id="IPR002903">
    <property type="entry name" value="RsmH"/>
</dbReference>
<evidence type="ECO:0000256" key="1">
    <source>
        <dbReference type="ARBA" id="ARBA00010396"/>
    </source>
</evidence>
<evidence type="ECO:0000256" key="4">
    <source>
        <dbReference type="ARBA" id="ARBA00022679"/>
    </source>
</evidence>
<gene>
    <name evidence="6" type="primary">rsmH</name>
    <name evidence="7" type="ORF">SAMN02745728_00993</name>
</gene>
<dbReference type="GO" id="GO:0070475">
    <property type="term" value="P:rRNA base methylation"/>
    <property type="evidence" value="ECO:0007669"/>
    <property type="project" value="UniProtKB-UniRule"/>
</dbReference>
<dbReference type="GO" id="GO:0005737">
    <property type="term" value="C:cytoplasm"/>
    <property type="evidence" value="ECO:0007669"/>
    <property type="project" value="UniProtKB-SubCell"/>
</dbReference>
<dbReference type="SUPFAM" id="SSF81799">
    <property type="entry name" value="Putative methyltransferase TM0872, insert domain"/>
    <property type="match status" value="1"/>
</dbReference>
<feature type="binding site" evidence="6">
    <location>
        <position position="102"/>
    </location>
    <ligand>
        <name>S-adenosyl-L-methionine</name>
        <dbReference type="ChEBI" id="CHEBI:59789"/>
    </ligand>
</feature>
<evidence type="ECO:0000256" key="6">
    <source>
        <dbReference type="HAMAP-Rule" id="MF_01007"/>
    </source>
</evidence>
<dbReference type="PANTHER" id="PTHR11265">
    <property type="entry name" value="S-ADENOSYL-METHYLTRANSFERASE MRAW"/>
    <property type="match status" value="1"/>
</dbReference>
<evidence type="ECO:0000256" key="2">
    <source>
        <dbReference type="ARBA" id="ARBA00022552"/>
    </source>
</evidence>
<proteinExistence type="inferred from homology"/>